<reference evidence="3" key="1">
    <citation type="submission" date="2020-02" db="EMBL/GenBank/DDBJ databases">
        <authorList>
            <person name="Meier V. D."/>
        </authorList>
    </citation>
    <scope>NUCLEOTIDE SEQUENCE</scope>
    <source>
        <strain evidence="3">AVDCRST_MAG58</strain>
    </source>
</reference>
<accession>A0A6J4QQH6</accession>
<dbReference type="PANTHER" id="PTHR36505">
    <property type="entry name" value="BLR1072 PROTEIN"/>
    <property type="match status" value="1"/>
</dbReference>
<dbReference type="InterPro" id="IPR027275">
    <property type="entry name" value="PRC-brl_dom"/>
</dbReference>
<dbReference type="EMBL" id="CADCVF010000024">
    <property type="protein sequence ID" value="CAA9452016.1"/>
    <property type="molecule type" value="Genomic_DNA"/>
</dbReference>
<dbReference type="SUPFAM" id="SSF50346">
    <property type="entry name" value="PRC-barrel domain"/>
    <property type="match status" value="1"/>
</dbReference>
<feature type="domain" description="PRC-barrel" evidence="2">
    <location>
        <begin position="26"/>
        <end position="95"/>
    </location>
</feature>
<sequence>MMHSSRAGIGLVRLEDSDFVPANPENEVRGKVIYDAEGQRIGSVEDLYIDPQEREVRFLEVGAGGFLGIGEKHFLVPVEAVTQVAEDRVTIEVGRTEKVDGSFPFDTKVAPPRVDESREDHASLPRGNAEETADRRRDIIHSSLPYGSWPY</sequence>
<feature type="region of interest" description="Disordered" evidence="1">
    <location>
        <begin position="102"/>
        <end position="151"/>
    </location>
</feature>
<organism evidence="3">
    <name type="scientific">uncultured Rubrobacteraceae bacterium</name>
    <dbReference type="NCBI Taxonomy" id="349277"/>
    <lineage>
        <taxon>Bacteria</taxon>
        <taxon>Bacillati</taxon>
        <taxon>Actinomycetota</taxon>
        <taxon>Rubrobacteria</taxon>
        <taxon>Rubrobacterales</taxon>
        <taxon>Rubrobacteraceae</taxon>
        <taxon>environmental samples</taxon>
    </lineage>
</organism>
<protein>
    <recommendedName>
        <fullName evidence="2">PRC-barrel domain-containing protein</fullName>
    </recommendedName>
</protein>
<evidence type="ECO:0000313" key="3">
    <source>
        <dbReference type="EMBL" id="CAA9452016.1"/>
    </source>
</evidence>
<evidence type="ECO:0000259" key="2">
    <source>
        <dbReference type="Pfam" id="PF05239"/>
    </source>
</evidence>
<proteinExistence type="predicted"/>
<dbReference type="InterPro" id="IPR011033">
    <property type="entry name" value="PRC_barrel-like_sf"/>
</dbReference>
<dbReference type="Gene3D" id="2.30.30.240">
    <property type="entry name" value="PRC-barrel domain"/>
    <property type="match status" value="1"/>
</dbReference>
<evidence type="ECO:0000256" key="1">
    <source>
        <dbReference type="SAM" id="MobiDB-lite"/>
    </source>
</evidence>
<name>A0A6J4QQH6_9ACTN</name>
<gene>
    <name evidence="3" type="ORF">AVDCRST_MAG58-2142</name>
</gene>
<dbReference type="AlphaFoldDB" id="A0A6J4QQH6"/>
<feature type="compositionally biased region" description="Basic and acidic residues" evidence="1">
    <location>
        <begin position="113"/>
        <end position="140"/>
    </location>
</feature>
<dbReference type="Pfam" id="PF05239">
    <property type="entry name" value="PRC"/>
    <property type="match status" value="1"/>
</dbReference>
<dbReference type="PANTHER" id="PTHR36505:SF1">
    <property type="entry name" value="BLR1072 PROTEIN"/>
    <property type="match status" value="1"/>
</dbReference>